<dbReference type="PROSITE" id="PS00211">
    <property type="entry name" value="ABC_TRANSPORTER_1"/>
    <property type="match status" value="1"/>
</dbReference>
<dbReference type="AlphaFoldDB" id="A0A101J059"/>
<comment type="similarity">
    <text evidence="6">Belongs to the ABC transporter superfamily. Sulfate/tungstate importer (TC 3.A.1.6) family.</text>
</comment>
<keyword evidence="4" id="KW-0547">Nucleotide-binding</keyword>
<comment type="catalytic activity">
    <reaction evidence="10">
        <text>tungstate(in) + ATP + H2O = tungstate(out) + ADP + phosphate + H(+)</text>
        <dbReference type="Rhea" id="RHEA:35027"/>
        <dbReference type="ChEBI" id="CHEBI:15377"/>
        <dbReference type="ChEBI" id="CHEBI:15378"/>
        <dbReference type="ChEBI" id="CHEBI:30616"/>
        <dbReference type="ChEBI" id="CHEBI:43474"/>
        <dbReference type="ChEBI" id="CHEBI:46502"/>
        <dbReference type="ChEBI" id="CHEBI:456216"/>
        <dbReference type="EC" id="7.3.2.6"/>
    </reaction>
</comment>
<dbReference type="FunFam" id="3.40.50.300:FF:000425">
    <property type="entry name" value="Probable ABC transporter, ATP-binding subunit"/>
    <property type="match status" value="1"/>
</dbReference>
<dbReference type="PANTHER" id="PTHR42788:SF13">
    <property type="entry name" value="ALIPHATIC SULFONATES IMPORT ATP-BINDING PROTEIN SSUB"/>
    <property type="match status" value="1"/>
</dbReference>
<comment type="function">
    <text evidence="11">Part of the ABC transporter complex WtpABC involved in molybdate/tungstate import. Responsible for energy coupling to the transport system.</text>
</comment>
<dbReference type="GO" id="GO:0016887">
    <property type="term" value="F:ATP hydrolysis activity"/>
    <property type="evidence" value="ECO:0007669"/>
    <property type="project" value="InterPro"/>
</dbReference>
<evidence type="ECO:0000256" key="4">
    <source>
        <dbReference type="ARBA" id="ARBA00022741"/>
    </source>
</evidence>
<dbReference type="PANTHER" id="PTHR42788">
    <property type="entry name" value="TAURINE IMPORT ATP-BINDING PROTEIN-RELATED"/>
    <property type="match status" value="1"/>
</dbReference>
<comment type="caution">
    <text evidence="13">The sequence shown here is derived from an EMBL/GenBank/DDBJ whole genome shotgun (WGS) entry which is preliminary data.</text>
</comment>
<dbReference type="GO" id="GO:1901238">
    <property type="term" value="F:ABC-type tungstate transporter activity"/>
    <property type="evidence" value="ECO:0007669"/>
    <property type="project" value="UniProtKB-EC"/>
</dbReference>
<evidence type="ECO:0000256" key="10">
    <source>
        <dbReference type="ARBA" id="ARBA00047936"/>
    </source>
</evidence>
<reference evidence="14" key="1">
    <citation type="journal article" date="2015" name="MBio">
        <title>Genome-Resolved Metagenomic Analysis Reveals Roles for Candidate Phyla and Other Microbial Community Members in Biogeochemical Transformations in Oil Reservoirs.</title>
        <authorList>
            <person name="Hu P."/>
            <person name="Tom L."/>
            <person name="Singh A."/>
            <person name="Thomas B.C."/>
            <person name="Baker B.J."/>
            <person name="Piceno Y.M."/>
            <person name="Andersen G.L."/>
            <person name="Banfield J.F."/>
        </authorList>
    </citation>
    <scope>NUCLEOTIDE SEQUENCE [LARGE SCALE GENOMIC DNA]</scope>
</reference>
<dbReference type="PATRIC" id="fig|2198.3.peg.2222"/>
<evidence type="ECO:0000256" key="3">
    <source>
        <dbReference type="ARBA" id="ARBA00022505"/>
    </source>
</evidence>
<dbReference type="Pfam" id="PF00005">
    <property type="entry name" value="ABC_tran"/>
    <property type="match status" value="1"/>
</dbReference>
<keyword evidence="3" id="KW-0500">Molybdenum</keyword>
<dbReference type="Proteomes" id="UP000054598">
    <property type="component" value="Unassembled WGS sequence"/>
</dbReference>
<feature type="domain" description="ABC transporter" evidence="12">
    <location>
        <begin position="4"/>
        <end position="236"/>
    </location>
</feature>
<comment type="subcellular location">
    <subcellularLocation>
        <location evidence="1">Cell membrane</location>
    </subcellularLocation>
</comment>
<dbReference type="EMBL" id="LGHE01000020">
    <property type="protein sequence ID" value="KUL04559.1"/>
    <property type="molecule type" value="Genomic_DNA"/>
</dbReference>
<evidence type="ECO:0000256" key="6">
    <source>
        <dbReference type="ARBA" id="ARBA00038307"/>
    </source>
</evidence>
<evidence type="ECO:0000313" key="13">
    <source>
        <dbReference type="EMBL" id="KUL04559.1"/>
    </source>
</evidence>
<evidence type="ECO:0000256" key="1">
    <source>
        <dbReference type="ARBA" id="ARBA00004236"/>
    </source>
</evidence>
<evidence type="ECO:0000256" key="8">
    <source>
        <dbReference type="ARBA" id="ARBA00039025"/>
    </source>
</evidence>
<dbReference type="InterPro" id="IPR003593">
    <property type="entry name" value="AAA+_ATPase"/>
</dbReference>
<dbReference type="SUPFAM" id="SSF52540">
    <property type="entry name" value="P-loop containing nucleoside triphosphate hydrolases"/>
    <property type="match status" value="1"/>
</dbReference>
<dbReference type="InterPro" id="IPR027417">
    <property type="entry name" value="P-loop_NTPase"/>
</dbReference>
<comment type="subunit">
    <text evidence="7">The complex is composed of two ATP-binding proteins (WtpC), two transmembrane proteins (WtpB) and a solute-binding protein (WtpA).</text>
</comment>
<evidence type="ECO:0000256" key="5">
    <source>
        <dbReference type="ARBA" id="ARBA00022840"/>
    </source>
</evidence>
<evidence type="ECO:0000256" key="2">
    <source>
        <dbReference type="ARBA" id="ARBA00022448"/>
    </source>
</evidence>
<dbReference type="InterPro" id="IPR050166">
    <property type="entry name" value="ABC_transporter_ATP-bind"/>
</dbReference>
<protein>
    <recommendedName>
        <fullName evidence="9">Molybdate/tungstate import ATP-binding protein WtpC</fullName>
        <ecNumber evidence="8">7.3.2.6</ecNumber>
    </recommendedName>
</protein>
<dbReference type="SMART" id="SM00382">
    <property type="entry name" value="AAA"/>
    <property type="match status" value="1"/>
</dbReference>
<evidence type="ECO:0000256" key="7">
    <source>
        <dbReference type="ARBA" id="ARBA00038781"/>
    </source>
</evidence>
<dbReference type="InterPro" id="IPR003439">
    <property type="entry name" value="ABC_transporter-like_ATP-bd"/>
</dbReference>
<keyword evidence="2" id="KW-0813">Transport</keyword>
<evidence type="ECO:0000313" key="14">
    <source>
        <dbReference type="Proteomes" id="UP000054598"/>
    </source>
</evidence>
<dbReference type="GO" id="GO:0005524">
    <property type="term" value="F:ATP binding"/>
    <property type="evidence" value="ECO:0007669"/>
    <property type="project" value="UniProtKB-KW"/>
</dbReference>
<accession>A0A101J059</accession>
<sequence>MGGVTIRNLGKAFPKEDGTVTQALEGVNLDIGDKEFICLVGPSGCGKTTLLRIIAGLETATTGSVTVDGRAVTGPDPKRGMVFQEYSLFPWRRVIDNVAFGLEMKGVSKEERRKTADRYIEMVGLSPFRDAYPFELSGGMRQRVAIARALANDPDVLLMDEPFGALDAQTRNRMQKELLFLWEQTKKTIVFVTHSVDEAVYLSDRIIVLAPRPGTVQEIIAIPWSRPRDRTSAEFAEVRRKVLRMIDESESAQ</sequence>
<organism evidence="13 14">
    <name type="scientific">Methanoculleus marisnigri</name>
    <dbReference type="NCBI Taxonomy" id="2198"/>
    <lineage>
        <taxon>Archaea</taxon>
        <taxon>Methanobacteriati</taxon>
        <taxon>Methanobacteriota</taxon>
        <taxon>Stenosarchaea group</taxon>
        <taxon>Methanomicrobia</taxon>
        <taxon>Methanomicrobiales</taxon>
        <taxon>Methanomicrobiaceae</taxon>
        <taxon>Methanoculleus</taxon>
    </lineage>
</organism>
<dbReference type="PROSITE" id="PS50893">
    <property type="entry name" value="ABC_TRANSPORTER_2"/>
    <property type="match status" value="1"/>
</dbReference>
<dbReference type="Gene3D" id="3.40.50.300">
    <property type="entry name" value="P-loop containing nucleotide triphosphate hydrolases"/>
    <property type="match status" value="1"/>
</dbReference>
<dbReference type="CDD" id="cd03293">
    <property type="entry name" value="ABC_NrtD_SsuB_transporters"/>
    <property type="match status" value="1"/>
</dbReference>
<evidence type="ECO:0000259" key="12">
    <source>
        <dbReference type="PROSITE" id="PS50893"/>
    </source>
</evidence>
<evidence type="ECO:0000256" key="9">
    <source>
        <dbReference type="ARBA" id="ARBA00041133"/>
    </source>
</evidence>
<dbReference type="EC" id="7.3.2.6" evidence="8"/>
<proteinExistence type="inferred from homology"/>
<gene>
    <name evidence="13" type="ORF">XE10_0307</name>
</gene>
<name>A0A101J059_9EURY</name>
<keyword evidence="5" id="KW-0067">ATP-binding</keyword>
<dbReference type="InterPro" id="IPR017871">
    <property type="entry name" value="ABC_transporter-like_CS"/>
</dbReference>
<dbReference type="GO" id="GO:0005886">
    <property type="term" value="C:plasma membrane"/>
    <property type="evidence" value="ECO:0007669"/>
    <property type="project" value="UniProtKB-SubCell"/>
</dbReference>
<evidence type="ECO:0000256" key="11">
    <source>
        <dbReference type="ARBA" id="ARBA00057369"/>
    </source>
</evidence>